<comment type="caution">
    <text evidence="1">The sequence shown here is derived from an EMBL/GenBank/DDBJ whole genome shotgun (WGS) entry which is preliminary data.</text>
</comment>
<dbReference type="EMBL" id="JAOUSE010000025">
    <property type="protein sequence ID" value="MCU9594624.1"/>
    <property type="molecule type" value="Genomic_DNA"/>
</dbReference>
<proteinExistence type="predicted"/>
<protein>
    <recommendedName>
        <fullName evidence="3">ISLre2 family transposase</fullName>
    </recommendedName>
</protein>
<evidence type="ECO:0000313" key="2">
    <source>
        <dbReference type="Proteomes" id="UP001208656"/>
    </source>
</evidence>
<evidence type="ECO:0000313" key="1">
    <source>
        <dbReference type="EMBL" id="MCU9594624.1"/>
    </source>
</evidence>
<organism evidence="1 2">
    <name type="scientific">Pallidibacillus thermolactis</name>
    <dbReference type="NCBI Taxonomy" id="251051"/>
    <lineage>
        <taxon>Bacteria</taxon>
        <taxon>Bacillati</taxon>
        <taxon>Bacillota</taxon>
        <taxon>Bacilli</taxon>
        <taxon>Bacillales</taxon>
        <taxon>Bacillaceae</taxon>
        <taxon>Pallidibacillus</taxon>
    </lineage>
</organism>
<keyword evidence="2" id="KW-1185">Reference proteome</keyword>
<accession>A0ABT2WG03</accession>
<sequence>MKIDNAWECLQRAIKEFARATAIIFDEIVELAESIRDVQANQEERKKYRRTWHVPKDTRVKSQVMNNKPKYIVRKVIR</sequence>
<name>A0ABT2WG03_9BACI</name>
<reference evidence="1 2" key="1">
    <citation type="submission" date="2022-10" db="EMBL/GenBank/DDBJ databases">
        <title>Description of Fervidibacillus gen. nov. in the family Fervidibacillaceae fam. nov. with two species, Fervidibacillus albus sp. nov., and Fervidibacillus halotolerans sp. nov., isolated from tidal flat sediments.</title>
        <authorList>
            <person name="Kwon K.K."/>
            <person name="Yang S.-H."/>
        </authorList>
    </citation>
    <scope>NUCLEOTIDE SEQUENCE [LARGE SCALE GENOMIC DNA]</scope>
    <source>
        <strain evidence="1 2">DSM 23332</strain>
    </source>
</reference>
<dbReference type="Proteomes" id="UP001208656">
    <property type="component" value="Unassembled WGS sequence"/>
</dbReference>
<evidence type="ECO:0008006" key="3">
    <source>
        <dbReference type="Google" id="ProtNLM"/>
    </source>
</evidence>
<gene>
    <name evidence="1" type="ORF">OEV82_09160</name>
</gene>
<dbReference type="RefSeq" id="WP_263061692.1">
    <property type="nucleotide sequence ID" value="NZ_JAOUSE010000025.1"/>
</dbReference>